<proteinExistence type="predicted"/>
<dbReference type="AlphaFoldDB" id="A0A0D0AM08"/>
<evidence type="ECO:0000313" key="1">
    <source>
        <dbReference type="EMBL" id="KIK39139.1"/>
    </source>
</evidence>
<gene>
    <name evidence="1" type="ORF">CY34DRAFT_808611</name>
</gene>
<organism evidence="1 2">
    <name type="scientific">Suillus luteus UH-Slu-Lm8-n1</name>
    <dbReference type="NCBI Taxonomy" id="930992"/>
    <lineage>
        <taxon>Eukaryota</taxon>
        <taxon>Fungi</taxon>
        <taxon>Dikarya</taxon>
        <taxon>Basidiomycota</taxon>
        <taxon>Agaricomycotina</taxon>
        <taxon>Agaricomycetes</taxon>
        <taxon>Agaricomycetidae</taxon>
        <taxon>Boletales</taxon>
        <taxon>Suillineae</taxon>
        <taxon>Suillaceae</taxon>
        <taxon>Suillus</taxon>
    </lineage>
</organism>
<name>A0A0D0AM08_9AGAM</name>
<protein>
    <submittedName>
        <fullName evidence="1">Uncharacterized protein</fullName>
    </submittedName>
</protein>
<reference evidence="2" key="2">
    <citation type="submission" date="2015-01" db="EMBL/GenBank/DDBJ databases">
        <title>Evolutionary Origins and Diversification of the Mycorrhizal Mutualists.</title>
        <authorList>
            <consortium name="DOE Joint Genome Institute"/>
            <consortium name="Mycorrhizal Genomics Consortium"/>
            <person name="Kohler A."/>
            <person name="Kuo A."/>
            <person name="Nagy L.G."/>
            <person name="Floudas D."/>
            <person name="Copeland A."/>
            <person name="Barry K.W."/>
            <person name="Cichocki N."/>
            <person name="Veneault-Fourrey C."/>
            <person name="LaButti K."/>
            <person name="Lindquist E.A."/>
            <person name="Lipzen A."/>
            <person name="Lundell T."/>
            <person name="Morin E."/>
            <person name="Murat C."/>
            <person name="Riley R."/>
            <person name="Ohm R."/>
            <person name="Sun H."/>
            <person name="Tunlid A."/>
            <person name="Henrissat B."/>
            <person name="Grigoriev I.V."/>
            <person name="Hibbett D.S."/>
            <person name="Martin F."/>
        </authorList>
    </citation>
    <scope>NUCLEOTIDE SEQUENCE [LARGE SCALE GENOMIC DNA]</scope>
    <source>
        <strain evidence="2">UH-Slu-Lm8-n1</strain>
    </source>
</reference>
<accession>A0A0D0AM08</accession>
<evidence type="ECO:0000313" key="2">
    <source>
        <dbReference type="Proteomes" id="UP000054485"/>
    </source>
</evidence>
<dbReference type="EMBL" id="KN835357">
    <property type="protein sequence ID" value="KIK39139.1"/>
    <property type="molecule type" value="Genomic_DNA"/>
</dbReference>
<dbReference type="InParanoid" id="A0A0D0AM08"/>
<dbReference type="Proteomes" id="UP000054485">
    <property type="component" value="Unassembled WGS sequence"/>
</dbReference>
<reference evidence="1 2" key="1">
    <citation type="submission" date="2014-04" db="EMBL/GenBank/DDBJ databases">
        <authorList>
            <consortium name="DOE Joint Genome Institute"/>
            <person name="Kuo A."/>
            <person name="Ruytinx J."/>
            <person name="Rineau F."/>
            <person name="Colpaert J."/>
            <person name="Kohler A."/>
            <person name="Nagy L.G."/>
            <person name="Floudas D."/>
            <person name="Copeland A."/>
            <person name="Barry K.W."/>
            <person name="Cichocki N."/>
            <person name="Veneault-Fourrey C."/>
            <person name="LaButti K."/>
            <person name="Lindquist E.A."/>
            <person name="Lipzen A."/>
            <person name="Lundell T."/>
            <person name="Morin E."/>
            <person name="Murat C."/>
            <person name="Sun H."/>
            <person name="Tunlid A."/>
            <person name="Henrissat B."/>
            <person name="Grigoriev I.V."/>
            <person name="Hibbett D.S."/>
            <person name="Martin F."/>
            <person name="Nordberg H.P."/>
            <person name="Cantor M.N."/>
            <person name="Hua S.X."/>
        </authorList>
    </citation>
    <scope>NUCLEOTIDE SEQUENCE [LARGE SCALE GENOMIC DNA]</scope>
    <source>
        <strain evidence="1 2">UH-Slu-Lm8-n1</strain>
    </source>
</reference>
<dbReference type="HOGENOM" id="CLU_2851225_0_0_1"/>
<keyword evidence="2" id="KW-1185">Reference proteome</keyword>
<sequence>MSARDVHLPRGFSPVETKAIHMHLNQLVYGGSFGKATVVHRSSSLWTKNCVHNHKAKVHKGLDIK</sequence>